<dbReference type="Pfam" id="PF19777">
    <property type="entry name" value="DUF6263"/>
    <property type="match status" value="1"/>
</dbReference>
<gene>
    <name evidence="1" type="ORF">SAMN05444409_0478</name>
</gene>
<protein>
    <submittedName>
        <fullName evidence="1">Uncharacterized protein</fullName>
    </submittedName>
</protein>
<evidence type="ECO:0000313" key="1">
    <source>
        <dbReference type="EMBL" id="SIN80686.1"/>
    </source>
</evidence>
<dbReference type="STRING" id="1416779.SAMN05444409_0478"/>
<reference evidence="2" key="1">
    <citation type="submission" date="2016-11" db="EMBL/GenBank/DDBJ databases">
        <authorList>
            <person name="Varghese N."/>
            <person name="Submissions S."/>
        </authorList>
    </citation>
    <scope>NUCLEOTIDE SEQUENCE [LARGE SCALE GENOMIC DNA]</scope>
    <source>
        <strain evidence="2">DSM 27623</strain>
    </source>
</reference>
<organism evidence="1 2">
    <name type="scientific">Epilithonimonas zeae</name>
    <dbReference type="NCBI Taxonomy" id="1416779"/>
    <lineage>
        <taxon>Bacteria</taxon>
        <taxon>Pseudomonadati</taxon>
        <taxon>Bacteroidota</taxon>
        <taxon>Flavobacteriia</taxon>
        <taxon>Flavobacteriales</taxon>
        <taxon>Weeksellaceae</taxon>
        <taxon>Chryseobacterium group</taxon>
        <taxon>Epilithonimonas</taxon>
    </lineage>
</organism>
<keyword evidence="2" id="KW-1185">Reference proteome</keyword>
<evidence type="ECO:0000313" key="2">
    <source>
        <dbReference type="Proteomes" id="UP000185207"/>
    </source>
</evidence>
<sequence>MRYINLLFLFFGILFFQGQEHKNACLKYNLEKDSAIFRLLYDKIFTSSPQINFKKISNDSLQVSYGYKLLNHKIEPKDYFKVNYFSDIKEFKIDIFGNKIKQKDSLDLLQENININLITLEFPKKCINIGDKWFSDNDLHFSLYENFDKEYQLTEVNEKESKINVNFNFNKKLKKSKLFEDLSIKGFYIINNETGIMKNAKLNFYYFKEEEMVYEYEMLIERLL</sequence>
<dbReference type="RefSeq" id="WP_074233311.1">
    <property type="nucleotide sequence ID" value="NZ_FSRK01000001.1"/>
</dbReference>
<name>A0A1N6ECF1_9FLAO</name>
<dbReference type="EMBL" id="FSRK01000001">
    <property type="protein sequence ID" value="SIN80686.1"/>
    <property type="molecule type" value="Genomic_DNA"/>
</dbReference>
<dbReference type="InterPro" id="IPR046230">
    <property type="entry name" value="DUF6263"/>
</dbReference>
<dbReference type="OrthoDB" id="9848232at2"/>
<dbReference type="AlphaFoldDB" id="A0A1N6ECF1"/>
<accession>A0A1N6ECF1</accession>
<dbReference type="Proteomes" id="UP000185207">
    <property type="component" value="Unassembled WGS sequence"/>
</dbReference>
<proteinExistence type="predicted"/>